<dbReference type="CDD" id="cd16242">
    <property type="entry name" value="EFh_DMD_like"/>
    <property type="match status" value="1"/>
</dbReference>
<dbReference type="GO" id="GO:0008270">
    <property type="term" value="F:zinc ion binding"/>
    <property type="evidence" value="ECO:0007669"/>
    <property type="project" value="UniProtKB-KW"/>
</dbReference>
<dbReference type="SMART" id="SM00456">
    <property type="entry name" value="WW"/>
    <property type="match status" value="1"/>
</dbReference>
<keyword evidence="5" id="KW-0963">Cytoplasm</keyword>
<proteinExistence type="predicted"/>
<keyword evidence="10" id="KW-0472">Membrane</keyword>
<dbReference type="GO" id="GO:0045202">
    <property type="term" value="C:synapse"/>
    <property type="evidence" value="ECO:0007669"/>
    <property type="project" value="GOC"/>
</dbReference>
<dbReference type="PROSITE" id="PS50020">
    <property type="entry name" value="WW_DOMAIN_2"/>
    <property type="match status" value="1"/>
</dbReference>
<dbReference type="GO" id="GO:0005856">
    <property type="term" value="C:cytoskeleton"/>
    <property type="evidence" value="ECO:0007669"/>
    <property type="project" value="UniProtKB-SubCell"/>
</dbReference>
<keyword evidence="9" id="KW-0106">Calcium</keyword>
<feature type="region of interest" description="Disordered" evidence="14">
    <location>
        <begin position="1994"/>
        <end position="2020"/>
    </location>
</feature>
<dbReference type="CDD" id="cd02334">
    <property type="entry name" value="ZZ_dystrophin"/>
    <property type="match status" value="1"/>
</dbReference>
<dbReference type="PROSITE" id="PS01159">
    <property type="entry name" value="WW_DOMAIN_1"/>
    <property type="match status" value="1"/>
</dbReference>
<dbReference type="GO" id="GO:0010646">
    <property type="term" value="P:regulation of cell communication"/>
    <property type="evidence" value="ECO:0007669"/>
    <property type="project" value="UniProtKB-ARBA"/>
</dbReference>
<dbReference type="InterPro" id="IPR001715">
    <property type="entry name" value="CH_dom"/>
</dbReference>
<feature type="coiled-coil region" evidence="13">
    <location>
        <begin position="1747"/>
        <end position="1774"/>
    </location>
</feature>
<dbReference type="Pfam" id="PF00307">
    <property type="entry name" value="CH"/>
    <property type="match status" value="2"/>
</dbReference>
<evidence type="ECO:0000256" key="6">
    <source>
        <dbReference type="ARBA" id="ARBA00022723"/>
    </source>
</evidence>
<feature type="domain" description="WW" evidence="15">
    <location>
        <begin position="2846"/>
        <end position="2878"/>
    </location>
</feature>
<keyword evidence="8" id="KW-0862">Zinc</keyword>
<dbReference type="InterPro" id="IPR001589">
    <property type="entry name" value="Actinin_actin-bd_CS"/>
</dbReference>
<dbReference type="Pfam" id="PF00435">
    <property type="entry name" value="Spectrin"/>
    <property type="match status" value="1"/>
</dbReference>
<evidence type="ECO:0000259" key="17">
    <source>
        <dbReference type="PROSITE" id="PS50135"/>
    </source>
</evidence>
<evidence type="ECO:0008006" key="20">
    <source>
        <dbReference type="Google" id="ProtNLM"/>
    </source>
</evidence>
<dbReference type="SMART" id="SM00150">
    <property type="entry name" value="SPEC"/>
    <property type="match status" value="7"/>
</dbReference>
<dbReference type="GO" id="GO:0003779">
    <property type="term" value="F:actin binding"/>
    <property type="evidence" value="ECO:0007669"/>
    <property type="project" value="UniProtKB-KW"/>
</dbReference>
<evidence type="ECO:0000256" key="1">
    <source>
        <dbReference type="ARBA" id="ARBA00004135"/>
    </source>
</evidence>
<dbReference type="PROSITE" id="PS01357">
    <property type="entry name" value="ZF_ZZ_1"/>
    <property type="match status" value="1"/>
</dbReference>
<feature type="region of interest" description="Disordered" evidence="14">
    <location>
        <begin position="1592"/>
        <end position="1621"/>
    </location>
</feature>
<feature type="domain" description="Calponin-homology (CH)" evidence="16">
    <location>
        <begin position="14"/>
        <end position="118"/>
    </location>
</feature>
<feature type="compositionally biased region" description="Basic and acidic residues" evidence="14">
    <location>
        <begin position="1901"/>
        <end position="1912"/>
    </location>
</feature>
<evidence type="ECO:0000259" key="16">
    <source>
        <dbReference type="PROSITE" id="PS50021"/>
    </source>
</evidence>
<feature type="compositionally biased region" description="Low complexity" evidence="14">
    <location>
        <begin position="2007"/>
        <end position="2020"/>
    </location>
</feature>
<dbReference type="InterPro" id="IPR001202">
    <property type="entry name" value="WW_dom"/>
</dbReference>
<feature type="coiled-coil region" evidence="13">
    <location>
        <begin position="3302"/>
        <end position="3329"/>
    </location>
</feature>
<dbReference type="PROSITE" id="PS50135">
    <property type="entry name" value="ZF_ZZ_2"/>
    <property type="match status" value="1"/>
</dbReference>
<gene>
    <name evidence="18" type="ORF">AFUS01_LOCUS26334</name>
</gene>
<evidence type="ECO:0000256" key="11">
    <source>
        <dbReference type="ARBA" id="ARBA00023212"/>
    </source>
</evidence>
<dbReference type="SMART" id="SM00033">
    <property type="entry name" value="CH"/>
    <property type="match status" value="2"/>
</dbReference>
<name>A0A8J2PBQ5_9HEXA</name>
<keyword evidence="11" id="KW-0206">Cytoskeleton</keyword>
<organism evidence="18 19">
    <name type="scientific">Allacma fusca</name>
    <dbReference type="NCBI Taxonomy" id="39272"/>
    <lineage>
        <taxon>Eukaryota</taxon>
        <taxon>Metazoa</taxon>
        <taxon>Ecdysozoa</taxon>
        <taxon>Arthropoda</taxon>
        <taxon>Hexapoda</taxon>
        <taxon>Collembola</taxon>
        <taxon>Symphypleona</taxon>
        <taxon>Sminthuridae</taxon>
        <taxon>Allacma</taxon>
    </lineage>
</organism>
<evidence type="ECO:0000256" key="2">
    <source>
        <dbReference type="ARBA" id="ARBA00004245"/>
    </source>
</evidence>
<evidence type="ECO:0000256" key="4">
    <source>
        <dbReference type="ARBA" id="ARBA00022475"/>
    </source>
</evidence>
<dbReference type="GO" id="GO:0005737">
    <property type="term" value="C:cytoplasm"/>
    <property type="evidence" value="ECO:0007669"/>
    <property type="project" value="UniProtKB-ARBA"/>
</dbReference>
<feature type="region of interest" description="Disordered" evidence="14">
    <location>
        <begin position="3479"/>
        <end position="3502"/>
    </location>
</feature>
<evidence type="ECO:0000259" key="15">
    <source>
        <dbReference type="PROSITE" id="PS50020"/>
    </source>
</evidence>
<feature type="domain" description="ZZ-type" evidence="17">
    <location>
        <begin position="3092"/>
        <end position="3148"/>
    </location>
</feature>
<dbReference type="InterPro" id="IPR050774">
    <property type="entry name" value="KCMF1/Dystrophin"/>
</dbReference>
<sequence length="3502" mass="399021">MNPSTQSAIDEREDVQKKTFGKWINSMLAKGNFQGIQDVFTDLRDGNVLLNLLEVLTKSSIKREKGRMRVHHLNNVSRALELLKEQKVRLVNISNNEIVDGNNKITLALAWSIFLHWQVNDIMKELMASTHQSNLEKALLQWCQQNTQPYPGVEIKNFSTCWSDGRAFAALVHRFKPDSVNYGSIANMNIMNRLDTIFNLCHEHLGIERLLDPEDVNTSVPDKKSVMMYVMCLFQALTCDSLEPPPLPQTTELEASIEHESNVNADGETKEIASYNSIVEEVLGWLLQANDVAEKFGEVQDDLAVVKNLFQEHERFMLNLTEHQADVGEVLQEGSRLLTELKLKPDEIEHVKLQMKILNDKWEELRIASMTRQNLIHEKLMSLQLSELSSLRDFLTQTEDEMSKLSDMKFHFETVRQRHQDLSKKIIEMQSRVISLSDLVLVVDSSNEAQGDDAAAESTLEDQLQGLSERWSVICNWTEKRSKLLSKVQDSHDRWENDSQRIGAWLKNIELQLMNNEALGDERDIALTSQGNDSILQRYEQLQRLQIEMEEKLTEINALTAESQDVNAEFNDPYHTELLMDKWGVVSEILQAQSHRMSKYSQYPVSQKSRYDDFMDVSILQQVVHQDEPKAKRLKTLTWLNENKQNLMDWIDRTKSLISITFDELSVEEQIVLYEDIENEFQNYEAIYSKYIQSVNDLGDKIEPDLATNWTSIASSLHDRKILIDNLVQEKLMQTRINDLQQVLQSYTTWLDSTTPTQANHIRLSTELKIKMKTLLSHQVKINEFQKLIQDGTVKSSNLQAVIDVYSSIQQRLDDRQQVLENLKKMSSEEVHDIQAKQVKELVAKSKETLETKGKVTVNELPTYINSLKALQEELKKLSDDQVSSEFTTVLKQVEKEISEHEKAIESHNRWKEKLESLESWLDQVNVFIVAETPGVGDCDIIEAQLEQSNALQKDIETLEPKYNEIISEGKEYSTHDISVRARVMKLVGTWSETVRKAKDQNELLDDCAKKTFQVTKSQAELESWLKTVKDSIASEMESIKCETSIELSRLTRKYRSLSEQVDHRVALFKQINELSNDLLVTYNSTTTNNTIMMLQPTQQPGPINLAKSITSLNSQWNQVTEAVKRNFENLRDVTELYGEFRSLTATMTDSLDRLEKKIHVDDELGSGDMEELSMQIDDLDNTIPAIQTRLAQIQAINDKLGNTGLKISDDIEHIERRFESLHDKYLEKRSTLDSQVTALSSIESNLTSISKQIDAIVQDYHDESGGSVAQMKAQLESQLENLNHIKGTIGATVNEETRTRLELQRQQLESKLNRVKELGSCEIEDVSRQISCVEREYATLKSLKPQLEQILKEGRKKVGDDQKLSTQLDSIKGLYNQLGIQVSVIKNNLDEGLDLSTKIHTGIHVLRDFLNQLPPAAQLSQLNQTELQNNLQNLPNTKAEVVALDENIKAMSKLIDPILLQDLQETSEALRTDYTEKTEALIDHYKREFGNETKDSEVDFQKIQVWIKDLQGKIDDVKQEFNAEGCFDLLSQINDISEVMENLRNTVTHNVVLESDPFSNKNPLNERFTRLYDQFNTLSREVQTLENFEIHEDEGDVEEEEEEEEDILSDLQLPRRDPPSYSDSVGIVNPCFDEDDTNELNVTVSLHKTVTTGKPQEPQNIIEEEWNVAYTVSKSSDEDTDEEDEEENSRITVINTGKVPSSHITPAPLNTSKNVKIVEIRENEIVQGILRMEPIITETKPECKEYDNYLKNLSNSRAKLSEIQNKLETLEKIPEPRDRTLLLDELQENLESMILFISHGDSLSMKLSKEDLASAKAILEHNSKFKIDWSNTKSTIENGRMTCLWLETLILECQILYNGQDVIDENLKSKIDQLRSHGIPFETKEPPPKPPAPEPPAKPKKSEEKPPEMKKPVPVPVLSEDQQELVKLEAFIDATLKTKLEKIDDLKHVEISVSKMHRPTVKLLKNRNLPSDCLAQLDTKWKNLLEFVSKSRAELESKEEKPTVPSPKASPKASPPTAKLTTLTQLAPSSIKETIIGQPVSKIPILMKEVTLQPQKPVITPVNAKPAQATLKETTLDGRLSKESSPMPEGGFSRAGSLPRWVRQDPLEVLQKWVDEIKELLGTSLNITNEQMIRNHVSNLKTAEHQIIGKRLDAEKLDKTNEQAEIVQANVQELIKKLPQERQLLEQKLSSLRKLKLQLDTTASWILEIRAQLATAKYRSEHEKALIIQGVLTRVSDKEPEVHDVIQNYRNLQNQVENQGLSMDHYMNEKMKQLTEDWNFVLSQQQLYQPEGTGSKFSGKSVTPSSLAVGGIAVADSSSSPPPEPAPSAFYRPQGSANVFVPKPTLSTGAAAATTTTLTPIKAPSPQPEILRAGSNQNLLTPTLPSTSEDEIELKNQEILASIQKLETNMTLNLKQLKQQIVLVGDTEHIQFVLEKQKNVQTELELKRPQLDELMMTAENLKSQENRQQLYAKLTRLMDHWTETNQAVMGRLHALEECLHDSINWNCQFEHIQATLHSAPALKDEVMLNNFSDFLSLTSNLIVKYSGEDVSKLNETLLTAQILRVEWKLDRIESGQPVEGSAFQDLEGELNSMTYDANTTDETKQRWNTLRNRVVSMRSKISTSLYNTAVSQQPSNQPRNVEIELRELTEWVIRKEIQLPIINTHEELPNLEVQINTLVNYIQELECKRPIIESCLRQHKYQQQYMSRGEPEEKTAQLQRDVDRLSEMWSIVCTKAEQLHATLQEIILKQKKWSEELDDCSARLATAEAIKSRWTTIAAAADKSSILDQLKTFREHIWTTNKSIQDLNTHFKALNLSKEPQRLVDLNNRLSYLLQDSPVPLLLDNYISHPWEKLHINGVPYYVNHSTETTQWDHPSMTQLLSQLTDFNMIRFSAYRTALKLRAIQKHVHLDRIPLPTLISTFENLGLRGTNDRLLDVQDMTFTIQTLHVSSESCAYITDMTINWILNVYDAARTGNVRNLSFKIGLVLLAKGSMEDKFRYLFRLVADINKTVDQRKLGLLLHDCMQIPRVLGEVASFGGSNIEPSVRSCFESCGDGENLKMNSFIEWTKQEPQSLVWLPVLHRVAASEGQSHNAKCNACKCVPIIGLRYRCLKCFNFDMCQKCFFSGKKSKSHKLSHPMQEYCIESTSSEDVRDFTRALKNKFKSKRKLEKTRKLGYLPVQSLLEGDTFESPVHSPQHSLSPELSHHRFVIDNNLAAAPPPATNGTSTLPRPDPPNPNEVMNNNRGSAQSTWVQNIHSTQTPESDDEHTLIAAYCQSLSKPAAVIPRSPIQVLSSIDADHSIQLESVIRSLEQENNNLQMEYNRLLAKKSSLNSPNQIFNNIENNNILNEARLLRVHKGRLEARMQILEEHNRQLEQQLNRLRQLLDEPKTESSRTGTLQSKSVVASELDMNAPNNLKSTNQPQPDKPSPTISTFGPSTSQVISSPEQQTNLPIYSKNLTTMQQTASLSPQAQVEDLLHRAAEIGQPPGNPEFNVMTDEEE</sequence>
<evidence type="ECO:0000313" key="19">
    <source>
        <dbReference type="Proteomes" id="UP000708208"/>
    </source>
</evidence>
<dbReference type="Pfam" id="PF09068">
    <property type="entry name" value="EF-hand_2"/>
    <property type="match status" value="1"/>
</dbReference>
<dbReference type="GO" id="GO:0016010">
    <property type="term" value="C:dystrophin-associated glycoprotein complex"/>
    <property type="evidence" value="ECO:0007669"/>
    <property type="project" value="UniProtKB-ARBA"/>
</dbReference>
<comment type="caution">
    <text evidence="18">The sequence shown here is derived from an EMBL/GenBank/DDBJ whole genome shotgun (WGS) entry which is preliminary data.</text>
</comment>
<feature type="domain" description="Calponin-homology (CH)" evidence="16">
    <location>
        <begin position="133"/>
        <end position="238"/>
    </location>
</feature>
<feature type="compositionally biased region" description="Polar residues" evidence="14">
    <location>
        <begin position="3395"/>
        <end position="3405"/>
    </location>
</feature>
<keyword evidence="6" id="KW-0479">Metal-binding</keyword>
<evidence type="ECO:0000256" key="13">
    <source>
        <dbReference type="SAM" id="Coils"/>
    </source>
</evidence>
<keyword evidence="19" id="KW-1185">Reference proteome</keyword>
<comment type="subcellular location">
    <subcellularLocation>
        <location evidence="1">Cell membrane</location>
        <location evidence="1">Sarcolemma</location>
    </subcellularLocation>
    <subcellularLocation>
        <location evidence="3">Cell membrane</location>
        <topology evidence="3">Peripheral membrane protein</topology>
        <orientation evidence="3">Cytoplasmic side</orientation>
    </subcellularLocation>
    <subcellularLocation>
        <location evidence="2">Cytoplasm</location>
        <location evidence="2">Cytoskeleton</location>
    </subcellularLocation>
</comment>
<dbReference type="EMBL" id="CAJVCH010350158">
    <property type="protein sequence ID" value="CAG7815668.1"/>
    <property type="molecule type" value="Genomic_DNA"/>
</dbReference>
<evidence type="ECO:0000256" key="7">
    <source>
        <dbReference type="ARBA" id="ARBA00022771"/>
    </source>
</evidence>
<dbReference type="PROSITE" id="PS00019">
    <property type="entry name" value="ACTININ_1"/>
    <property type="match status" value="1"/>
</dbReference>
<feature type="coiled-coil region" evidence="13">
    <location>
        <begin position="532"/>
        <end position="569"/>
    </location>
</feature>
<evidence type="ECO:0000256" key="3">
    <source>
        <dbReference type="ARBA" id="ARBA00004413"/>
    </source>
</evidence>
<feature type="compositionally biased region" description="Polar residues" evidence="14">
    <location>
        <begin position="3414"/>
        <end position="3459"/>
    </location>
</feature>
<evidence type="ECO:0000256" key="9">
    <source>
        <dbReference type="ARBA" id="ARBA00022837"/>
    </source>
</evidence>
<dbReference type="Pfam" id="PF00569">
    <property type="entry name" value="ZZ"/>
    <property type="match status" value="1"/>
</dbReference>
<protein>
    <recommendedName>
        <fullName evidence="20">Dystrophin</fullName>
    </recommendedName>
</protein>
<evidence type="ECO:0000256" key="14">
    <source>
        <dbReference type="SAM" id="MobiDB-lite"/>
    </source>
</evidence>
<dbReference type="InterPro" id="IPR015154">
    <property type="entry name" value="EF-hand_dom_typ2"/>
</dbReference>
<evidence type="ECO:0000256" key="8">
    <source>
        <dbReference type="ARBA" id="ARBA00022833"/>
    </source>
</evidence>
<keyword evidence="13" id="KW-0175">Coiled coil</keyword>
<evidence type="ECO:0000256" key="10">
    <source>
        <dbReference type="ARBA" id="ARBA00023136"/>
    </source>
</evidence>
<evidence type="ECO:0000313" key="18">
    <source>
        <dbReference type="EMBL" id="CAG7815668.1"/>
    </source>
</evidence>
<feature type="region of interest" description="Disordered" evidence="14">
    <location>
        <begin position="3217"/>
        <end position="3242"/>
    </location>
</feature>
<dbReference type="Proteomes" id="UP000708208">
    <property type="component" value="Unassembled WGS sequence"/>
</dbReference>
<dbReference type="PANTHER" id="PTHR12268:SF14">
    <property type="entry name" value="DYSTROPHIN-1"/>
    <property type="match status" value="1"/>
</dbReference>
<dbReference type="OrthoDB" id="10057795at2759"/>
<reference evidence="18" key="1">
    <citation type="submission" date="2021-06" db="EMBL/GenBank/DDBJ databases">
        <authorList>
            <person name="Hodson N. C."/>
            <person name="Mongue J. A."/>
            <person name="Jaron S. K."/>
        </authorList>
    </citation>
    <scope>NUCLEOTIDE SEQUENCE</scope>
</reference>
<dbReference type="GO" id="GO:0099536">
    <property type="term" value="P:synaptic signaling"/>
    <property type="evidence" value="ECO:0007669"/>
    <property type="project" value="TreeGrafter"/>
</dbReference>
<dbReference type="PROSITE" id="PS50021">
    <property type="entry name" value="CH"/>
    <property type="match status" value="2"/>
</dbReference>
<feature type="compositionally biased region" description="Acidic residues" evidence="14">
    <location>
        <begin position="1592"/>
        <end position="1609"/>
    </location>
</feature>
<dbReference type="InterPro" id="IPR002017">
    <property type="entry name" value="Spectrin_repeat"/>
</dbReference>
<feature type="region of interest" description="Disordered" evidence="14">
    <location>
        <begin position="1879"/>
        <end position="1915"/>
    </location>
</feature>
<evidence type="ECO:0000256" key="12">
    <source>
        <dbReference type="PROSITE-ProRule" id="PRU00228"/>
    </source>
</evidence>
<keyword evidence="7 12" id="KW-0863">Zinc-finger</keyword>
<dbReference type="PANTHER" id="PTHR12268">
    <property type="entry name" value="E3 UBIQUITIN-PROTEIN LIGASE KCMF1"/>
    <property type="match status" value="1"/>
</dbReference>
<dbReference type="InterPro" id="IPR015153">
    <property type="entry name" value="EF-hand_dom_typ1"/>
</dbReference>
<feature type="coiled-coil region" evidence="13">
    <location>
        <begin position="1295"/>
        <end position="1344"/>
    </location>
</feature>
<evidence type="ECO:0000256" key="5">
    <source>
        <dbReference type="ARBA" id="ARBA00022490"/>
    </source>
</evidence>
<accession>A0A8J2PBQ5</accession>
<feature type="region of interest" description="Disordered" evidence="14">
    <location>
        <begin position="3388"/>
        <end position="3459"/>
    </location>
</feature>
<dbReference type="GO" id="GO:0023051">
    <property type="term" value="P:regulation of signaling"/>
    <property type="evidence" value="ECO:0007669"/>
    <property type="project" value="UniProtKB-ARBA"/>
</dbReference>
<dbReference type="InterPro" id="IPR000433">
    <property type="entry name" value="Znf_ZZ"/>
</dbReference>
<dbReference type="InterPro" id="IPR018159">
    <property type="entry name" value="Spectrin/alpha-actinin"/>
</dbReference>
<keyword evidence="4" id="KW-1003">Cell membrane</keyword>
<feature type="compositionally biased region" description="Basic and acidic residues" evidence="14">
    <location>
        <begin position="1994"/>
        <end position="2003"/>
    </location>
</feature>
<dbReference type="CDD" id="cd00201">
    <property type="entry name" value="WW"/>
    <property type="match status" value="1"/>
</dbReference>
<feature type="coiled-coil region" evidence="13">
    <location>
        <begin position="861"/>
        <end position="911"/>
    </location>
</feature>
<dbReference type="Pfam" id="PF09069">
    <property type="entry name" value="EF-hand_3"/>
    <property type="match status" value="1"/>
</dbReference>
<dbReference type="CDD" id="cd00176">
    <property type="entry name" value="SPEC"/>
    <property type="match status" value="1"/>
</dbReference>
<dbReference type="GO" id="GO:0042383">
    <property type="term" value="C:sarcolemma"/>
    <property type="evidence" value="ECO:0007669"/>
    <property type="project" value="UniProtKB-SubCell"/>
</dbReference>
<dbReference type="SMART" id="SM00291">
    <property type="entry name" value="ZnF_ZZ"/>
    <property type="match status" value="1"/>
</dbReference>